<feature type="transmembrane region" description="Helical" evidence="2">
    <location>
        <begin position="223"/>
        <end position="242"/>
    </location>
</feature>
<dbReference type="PANTHER" id="PTHR42736">
    <property type="entry name" value="PROTEIN-GLUTAMINE GAMMA-GLUTAMYLTRANSFERASE"/>
    <property type="match status" value="1"/>
</dbReference>
<gene>
    <name evidence="4" type="ORF">E4656_02945</name>
</gene>
<sequence>MRCCRHGLVSAAAGLLAAARAGRASAPAGTGCAGAERVGASAPVWQEERGSNMTEARIWRRGPQLSAPQWQRVLTLLLVVQFMLMPPVLMMLPAWLVLIPVVTGSWQWQVLRGRWRPPGRAVRWSLVLALPLLLVLGGMHPGALDFYVALAFIGVALKLFEMRTYRDAWLVSLMAFFVFATLLLLDQGIFYSLYVFLGVSFCLAALARLHAPRGISLLGAWRTSARAVLIAVPFMLLLFVAFPRLPPIWQMPMASEQARTGLSDTLSTGGIAQLAQSNELIFRARFDGAAPPQSELYWRAMTLNHFDGTRWTQWSGSGPTADLLQGEPPAPAAAAEQWSYEMILAPTAQPWVATLEHLTTYQAADARWAVDNRLVWRENLRRPTGLTARSARTVAQADELPTGVRQAALQMPSAGNPQLRSQAADWYAEADSDLAMAERIMDFFADEDFRYTLQPGTYGGADGIDEFLFDRRLGFCAHYAEAMVLMLRSVDIPARLVTGYMGGQWREDGSYVVVRAREAHAWVETWIEGQGWVRFDPTGVVAPDRLTGSLSDALTDDDQATASDNWGDTTAPGWLQRLYWQWDSAQYGWQRWVLNFDADDQSSLLEDWFGDPAPGVWLSWIGGGLIFIFVTWYGVQYLTGRARLWGASRLEMLGRRHCRRQWPELPPNEGLTQWARRLHNRSPEFADQLSAFAEAVLAARYGPPAGQKQQRRLARQRLQTLRRLRAPRARETDEHRQQEDQGTATALQSSRDQ</sequence>
<feature type="transmembrane region" description="Helical" evidence="2">
    <location>
        <begin position="73"/>
        <end position="101"/>
    </location>
</feature>
<keyword evidence="2" id="KW-1133">Transmembrane helix</keyword>
<reference evidence="4 5" key="1">
    <citation type="submission" date="2019-04" db="EMBL/GenBank/DDBJ databases">
        <title>Natronospirillum operosus gen. nov., sp. nov., a haloalkaliphilic satellite isolated from decaying biomass of laboratory culture of cyanobacterium Geitlerinema sp. and proposal of Natronospirillaceae fam. nov. and Saccharospirillaceae fam. nov.</title>
        <authorList>
            <person name="Kevbrin V."/>
            <person name="Boltyanskaya Y."/>
            <person name="Koziaeva V."/>
            <person name="Grouzdev D.S."/>
            <person name="Park M."/>
            <person name="Cho J."/>
        </authorList>
    </citation>
    <scope>NUCLEOTIDE SEQUENCE [LARGE SCALE GENOMIC DNA]</scope>
    <source>
        <strain evidence="4 5">G-116</strain>
    </source>
</reference>
<dbReference type="SUPFAM" id="SSF54001">
    <property type="entry name" value="Cysteine proteinases"/>
    <property type="match status" value="1"/>
</dbReference>
<feature type="compositionally biased region" description="Polar residues" evidence="1">
    <location>
        <begin position="740"/>
        <end position="753"/>
    </location>
</feature>
<dbReference type="InterPro" id="IPR038765">
    <property type="entry name" value="Papain-like_cys_pep_sf"/>
</dbReference>
<keyword evidence="2" id="KW-0472">Membrane</keyword>
<feature type="domain" description="Transglutaminase-like" evidence="3">
    <location>
        <begin position="468"/>
        <end position="539"/>
    </location>
</feature>
<dbReference type="Gene3D" id="3.10.620.30">
    <property type="match status" value="1"/>
</dbReference>
<keyword evidence="5" id="KW-1185">Reference proteome</keyword>
<protein>
    <submittedName>
        <fullName evidence="4">DUF3488 domain-containing protein</fullName>
    </submittedName>
</protein>
<evidence type="ECO:0000313" key="4">
    <source>
        <dbReference type="EMBL" id="TGG95396.1"/>
    </source>
</evidence>
<dbReference type="Pfam" id="PF11992">
    <property type="entry name" value="TgpA_N"/>
    <property type="match status" value="1"/>
</dbReference>
<feature type="compositionally biased region" description="Basic and acidic residues" evidence="1">
    <location>
        <begin position="728"/>
        <end position="739"/>
    </location>
</feature>
<keyword evidence="2" id="KW-0812">Transmembrane</keyword>
<feature type="transmembrane region" description="Helical" evidence="2">
    <location>
        <begin position="617"/>
        <end position="635"/>
    </location>
</feature>
<dbReference type="InterPro" id="IPR002931">
    <property type="entry name" value="Transglutaminase-like"/>
</dbReference>
<feature type="transmembrane region" description="Helical" evidence="2">
    <location>
        <begin position="191"/>
        <end position="211"/>
    </location>
</feature>
<feature type="transmembrane region" description="Helical" evidence="2">
    <location>
        <begin position="144"/>
        <end position="160"/>
    </location>
</feature>
<feature type="transmembrane region" description="Helical" evidence="2">
    <location>
        <begin position="167"/>
        <end position="185"/>
    </location>
</feature>
<dbReference type="InterPro" id="IPR021878">
    <property type="entry name" value="TgpA_N"/>
</dbReference>
<evidence type="ECO:0000256" key="2">
    <source>
        <dbReference type="SAM" id="Phobius"/>
    </source>
</evidence>
<dbReference type="PANTHER" id="PTHR42736:SF1">
    <property type="entry name" value="PROTEIN-GLUTAMINE GAMMA-GLUTAMYLTRANSFERASE"/>
    <property type="match status" value="1"/>
</dbReference>
<dbReference type="EMBL" id="SRMF01000001">
    <property type="protein sequence ID" value="TGG95396.1"/>
    <property type="molecule type" value="Genomic_DNA"/>
</dbReference>
<name>A0A4Z0WI13_9GAMM</name>
<evidence type="ECO:0000256" key="1">
    <source>
        <dbReference type="SAM" id="MobiDB-lite"/>
    </source>
</evidence>
<evidence type="ECO:0000259" key="3">
    <source>
        <dbReference type="SMART" id="SM00460"/>
    </source>
</evidence>
<comment type="caution">
    <text evidence="4">The sequence shown here is derived from an EMBL/GenBank/DDBJ whole genome shotgun (WGS) entry which is preliminary data.</text>
</comment>
<organism evidence="4 5">
    <name type="scientific">Natronospirillum operosum</name>
    <dbReference type="NCBI Taxonomy" id="2759953"/>
    <lineage>
        <taxon>Bacteria</taxon>
        <taxon>Pseudomonadati</taxon>
        <taxon>Pseudomonadota</taxon>
        <taxon>Gammaproteobacteria</taxon>
        <taxon>Oceanospirillales</taxon>
        <taxon>Natronospirillaceae</taxon>
        <taxon>Natronospirillum</taxon>
    </lineage>
</organism>
<dbReference type="InterPro" id="IPR052901">
    <property type="entry name" value="Bact_TGase-like"/>
</dbReference>
<dbReference type="AlphaFoldDB" id="A0A4Z0WI13"/>
<dbReference type="Proteomes" id="UP000297475">
    <property type="component" value="Unassembled WGS sequence"/>
</dbReference>
<accession>A0A4Z0WI13</accession>
<feature type="region of interest" description="Disordered" evidence="1">
    <location>
        <begin position="723"/>
        <end position="753"/>
    </location>
</feature>
<evidence type="ECO:0000313" key="5">
    <source>
        <dbReference type="Proteomes" id="UP000297475"/>
    </source>
</evidence>
<dbReference type="Pfam" id="PF01841">
    <property type="entry name" value="Transglut_core"/>
    <property type="match status" value="1"/>
</dbReference>
<dbReference type="SMART" id="SM00460">
    <property type="entry name" value="TGc"/>
    <property type="match status" value="1"/>
</dbReference>
<proteinExistence type="predicted"/>
<dbReference type="OrthoDB" id="9804872at2"/>